<feature type="transmembrane region" description="Helical" evidence="1">
    <location>
        <begin position="315"/>
        <end position="334"/>
    </location>
</feature>
<feature type="domain" description="PAS" evidence="2">
    <location>
        <begin position="630"/>
        <end position="694"/>
    </location>
</feature>
<feature type="transmembrane region" description="Helical" evidence="1">
    <location>
        <begin position="235"/>
        <end position="251"/>
    </location>
</feature>
<dbReference type="InterPro" id="IPR057352">
    <property type="entry name" value="TPR_TmcB/C"/>
</dbReference>
<evidence type="ECO:0000313" key="4">
    <source>
        <dbReference type="Proteomes" id="UP000688137"/>
    </source>
</evidence>
<evidence type="ECO:0000256" key="1">
    <source>
        <dbReference type="SAM" id="Phobius"/>
    </source>
</evidence>
<evidence type="ECO:0000259" key="2">
    <source>
        <dbReference type="PROSITE" id="PS50112"/>
    </source>
</evidence>
<comment type="caution">
    <text evidence="3">The sequence shown here is derived from an EMBL/GenBank/DDBJ whole genome shotgun (WGS) entry which is preliminary data.</text>
</comment>
<dbReference type="NCBIfam" id="TIGR00229">
    <property type="entry name" value="sensory_box"/>
    <property type="match status" value="1"/>
</dbReference>
<dbReference type="OMA" id="ICNIFID"/>
<feature type="transmembrane region" description="Helical" evidence="1">
    <location>
        <begin position="257"/>
        <end position="277"/>
    </location>
</feature>
<feature type="transmembrane region" description="Helical" evidence="1">
    <location>
        <begin position="1020"/>
        <end position="1044"/>
    </location>
</feature>
<keyword evidence="1" id="KW-0472">Membrane</keyword>
<keyword evidence="1" id="KW-1133">Transmembrane helix</keyword>
<dbReference type="InterPro" id="IPR000014">
    <property type="entry name" value="PAS"/>
</dbReference>
<dbReference type="EMBL" id="CAJJDM010000055">
    <property type="protein sequence ID" value="CAD8075779.1"/>
    <property type="molecule type" value="Genomic_DNA"/>
</dbReference>
<evidence type="ECO:0000313" key="3">
    <source>
        <dbReference type="EMBL" id="CAD8075779.1"/>
    </source>
</evidence>
<dbReference type="Pfam" id="PF25474">
    <property type="entry name" value="TPR_TmcB"/>
    <property type="match status" value="1"/>
</dbReference>
<feature type="transmembrane region" description="Helical" evidence="1">
    <location>
        <begin position="1558"/>
        <end position="1580"/>
    </location>
</feature>
<proteinExistence type="predicted"/>
<gene>
    <name evidence="3" type="ORF">PPRIM_AZ9-3.1.T0550071</name>
</gene>
<dbReference type="FunFam" id="3.30.450.20:FF:000129">
    <property type="entry name" value="Uncharacterized protein"/>
    <property type="match status" value="1"/>
</dbReference>
<feature type="transmembrane region" description="Helical" evidence="1">
    <location>
        <begin position="46"/>
        <end position="66"/>
    </location>
</feature>
<reference evidence="3" key="1">
    <citation type="submission" date="2021-01" db="EMBL/GenBank/DDBJ databases">
        <authorList>
            <consortium name="Genoscope - CEA"/>
            <person name="William W."/>
        </authorList>
    </citation>
    <scope>NUCLEOTIDE SEQUENCE</scope>
</reference>
<protein>
    <recommendedName>
        <fullName evidence="2">PAS domain-containing protein</fullName>
    </recommendedName>
</protein>
<dbReference type="PROSITE" id="PS50112">
    <property type="entry name" value="PAS"/>
    <property type="match status" value="1"/>
</dbReference>
<feature type="transmembrane region" description="Helical" evidence="1">
    <location>
        <begin position="289"/>
        <end position="309"/>
    </location>
</feature>
<feature type="transmembrane region" description="Helical" evidence="1">
    <location>
        <begin position="1214"/>
        <end position="1236"/>
    </location>
</feature>
<organism evidence="3 4">
    <name type="scientific">Paramecium primaurelia</name>
    <dbReference type="NCBI Taxonomy" id="5886"/>
    <lineage>
        <taxon>Eukaryota</taxon>
        <taxon>Sar</taxon>
        <taxon>Alveolata</taxon>
        <taxon>Ciliophora</taxon>
        <taxon>Intramacronucleata</taxon>
        <taxon>Oligohymenophorea</taxon>
        <taxon>Peniculida</taxon>
        <taxon>Parameciidae</taxon>
        <taxon>Paramecium</taxon>
    </lineage>
</organism>
<feature type="transmembrane region" description="Helical" evidence="1">
    <location>
        <begin position="191"/>
        <end position="215"/>
    </location>
</feature>
<dbReference type="InterPro" id="IPR052994">
    <property type="entry name" value="Tiny_macrocysts_regulators"/>
</dbReference>
<feature type="transmembrane region" description="Helical" evidence="1">
    <location>
        <begin position="78"/>
        <end position="95"/>
    </location>
</feature>
<keyword evidence="1" id="KW-0812">Transmembrane</keyword>
<dbReference type="Proteomes" id="UP000688137">
    <property type="component" value="Unassembled WGS sequence"/>
</dbReference>
<name>A0A8S1M7L6_PARPR</name>
<keyword evidence="4" id="KW-1185">Reference proteome</keyword>
<feature type="transmembrane region" description="Helical" evidence="1">
    <location>
        <begin position="107"/>
        <end position="126"/>
    </location>
</feature>
<dbReference type="PANTHER" id="PTHR31600">
    <property type="entry name" value="TINY MACROCYSTS PROTEIN B-RELATED"/>
    <property type="match status" value="1"/>
</dbReference>
<sequence length="1622" mass="190881">MEVKSNYGQTRPQLENENLLARLQMELKNIIFRVFFLMLKDEEQSITVAALLQTIMFLQYLSFIFHRQFYLVWKNERVSYQLYKLFGYFMLTPYFEMLEFSSFASMMYALIGIILIAIMILLLVGYSNTTKLNTAVSWPVFVLKQLLILFSTIFYLPTLNLFFEMVNCKENNHNIFVLQVFDQECWKGAHIVHGIVAILGILIFVIFTALFNLLYFEARPKIKDLLSKQSGRAKTFVYFYLLAIQMSIVIFDPNDEAYIIIYIILVGAFISFYKLHIEQPYNNYMMQKVVSIYSTLIFWSALLLCFSNYLEDNIFHGTIYAWLVGLPLLAFAVFKKQKYHYDLLLMNIQKVEDPNQIIKLINYIQALLTGYQYNQQFNIMLNALIEVHKNTCQIEECVFKNKKQINLRINLQKDENISQRDHNIYLLLGEIYTRMLRKHQTHVRLRINYAFYLLDYLKQRQQALNELIQSETLCPSLDNEFIIFRYKKIIEDEMNQVQNENLGNLDVATELAFQNHMRSFQNKIERATLMHMDFWSQLQEDSPDLGKMNNIGAKINLAIIQVEELWNKMQKMTQNLPKAMRLYAKFIQEVLQDKDYGEELLEKAKFLQIQNGKMKNKSQIYIFNVEDINFESLPTLIVSVQNDKFAQISNLNLSACNLLGYHKSELINRRVNMVIPTIYAKFHDQYIDNFFEKNDAARIQKEKFVYLKLKSGYIQPCYLQLKMLQSAEENSQLVVQFRTLRNFKSACYIILDADESIESLSSSCICNIFIDHKVISHKKIFIQEIFPNYNRNDYLNKTGCKIILNLQTSLIQNSNYLQYYINDLEDQTQIEFQIQVIEIENEKMGQIYGYVIKLEKVVDIQSQQFTPELLQQLVIPNQSSNSFQFKYFANKALYVGENQDEINSARVDQTVIWEYTSRTSEETQEEKKIVIEENKITRPNYADGIRTLKLFENRIQDLEDIKLDFSEQEEEQHSSVFQRNQDGQDEKDYGQQNNIFRNRKALNLALNNQQVPKIMVYLSWMINILVLSILSLSFTSYFLGLFLFQNIQDSLNLLAYATTRNLECNQIIMNIQNLQMLNLGIWNLTEIEAKNYEIQQRSELNESILILTQANKQLMLSDIYINDQIQELHSQSVVNVRITKNSYSKYDLIEATQQIISKALLIRDKELSKINKEDEDTSFILYNLFNDIVFQLRNETGQYSYGLQDVAQDNIQKFFIILIIAGCSFFILLIFILLFLMQINQTQEQILQLFIEIPEKTVKYLYNKSENFISNLQIGEEEEISSEVSDEENDEAKELNRSLKSKKRKKLLKNKNSFFRVQSLLAILLVSIFIGYFLLNYFLNEVTYSNLNQQIPELNITARCGSFYRYVDNAERQLFLSREDPILLQDAYTTVINNLQQNYDLDSSLHQEHAQNSEICNPDYYETFEKMFMMNPCSIFISQGYTTLEYCETYASGSVQQGMAVVIARFFENVRYIMTIYDVFYGHPDVNFTETARGWGVFRNITQNSDNVTNYIYNLNNFKQAQEARQLQSIFIKGAFIYLVDQYIKALKDDISLTQTQLLATFIVFEVLIFLMYFIGWYPASIRMTRDIWRTKGLIMMIPLNVILKIKSIKEKVGNLVQNSEL</sequence>
<dbReference type="PANTHER" id="PTHR31600:SF2">
    <property type="entry name" value="GAMETE ENRICHED GENE 10 PROTEIN-RELATED"/>
    <property type="match status" value="1"/>
</dbReference>
<accession>A0A8S1M7L6</accession>
<feature type="transmembrane region" description="Helical" evidence="1">
    <location>
        <begin position="138"/>
        <end position="156"/>
    </location>
</feature>
<feature type="transmembrane region" description="Helical" evidence="1">
    <location>
        <begin position="1314"/>
        <end position="1339"/>
    </location>
</feature>